<evidence type="ECO:0000259" key="5">
    <source>
        <dbReference type="Pfam" id="PF01266"/>
    </source>
</evidence>
<keyword evidence="3" id="KW-0285">Flavoprotein</keyword>
<gene>
    <name evidence="6" type="ORF">FOF52_07705</name>
</gene>
<evidence type="ECO:0000313" key="6">
    <source>
        <dbReference type="EMBL" id="UPT20857.1"/>
    </source>
</evidence>
<name>A0ABY4KZK7_THEAE</name>
<evidence type="ECO:0000256" key="2">
    <source>
        <dbReference type="ARBA" id="ARBA00009410"/>
    </source>
</evidence>
<accession>A0ABY4KZK7</accession>
<dbReference type="Gene3D" id="3.50.50.60">
    <property type="entry name" value="FAD/NAD(P)-binding domain"/>
    <property type="match status" value="1"/>
</dbReference>
<evidence type="ECO:0000256" key="3">
    <source>
        <dbReference type="ARBA" id="ARBA00022630"/>
    </source>
</evidence>
<evidence type="ECO:0000256" key="4">
    <source>
        <dbReference type="ARBA" id="ARBA00023002"/>
    </source>
</evidence>
<comment type="similarity">
    <text evidence="2">Belongs to the DadA oxidoreductase family.</text>
</comment>
<protein>
    <submittedName>
        <fullName evidence="6">FAD-dependent oxidoreductase</fullName>
    </submittedName>
</protein>
<evidence type="ECO:0000313" key="7">
    <source>
        <dbReference type="Proteomes" id="UP000832041"/>
    </source>
</evidence>
<proteinExistence type="inferred from homology"/>
<dbReference type="SUPFAM" id="SSF54373">
    <property type="entry name" value="FAD-linked reductases, C-terminal domain"/>
    <property type="match status" value="1"/>
</dbReference>
<dbReference type="EMBL" id="CP051627">
    <property type="protein sequence ID" value="UPT20857.1"/>
    <property type="molecule type" value="Genomic_DNA"/>
</dbReference>
<reference evidence="6 7" key="1">
    <citation type="submission" date="2020-04" db="EMBL/GenBank/DDBJ databases">
        <title>Thermobifida alba genome sequencing and assembly.</title>
        <authorList>
            <person name="Luzics S."/>
            <person name="Horvath B."/>
            <person name="Nagy I."/>
            <person name="Toth A."/>
            <person name="Nagy I."/>
            <person name="Kukolya J."/>
        </authorList>
    </citation>
    <scope>NUCLEOTIDE SEQUENCE [LARGE SCALE GENOMIC DNA]</scope>
    <source>
        <strain evidence="6 7">DSM 43795</strain>
    </source>
</reference>
<sequence length="375" mass="38842">MRVIVVGGGIVGASAAFHLARRGVATTLVDAGHRGRATPAGAGVVFPWPLPWDPAPLRAFTLAAAAHYPDLMAELADDGHATGYQVVAGMSVSADPAVADREHALLDQLAARPGHAGPARARRLARGEPARRVPVLPDHLEGVGFDGMARLDGRLARGALVDAAEERGLRRIGGDAELLGDGTRVTGVRVGGEDLHADAVVVAAGAWTARLLAPFGVRVPVFPVRGQIAHVALPTTDTRDWPVVRFADHDRFMVAFPPNRVVLNATSEPEAGFDHRVTVAGLRQVLADAVETAPGLAEATVLETRVGFRPGSRDGLPLLGPVESLAGVVVATGLGHSGLTLGPCQGALAARLAVGEEAEVDLAAFRPDRPGTPAR</sequence>
<dbReference type="SUPFAM" id="SSF51905">
    <property type="entry name" value="FAD/NAD(P)-binding domain"/>
    <property type="match status" value="1"/>
</dbReference>
<feature type="domain" description="FAD dependent oxidoreductase" evidence="5">
    <location>
        <begin position="2"/>
        <end position="352"/>
    </location>
</feature>
<dbReference type="InterPro" id="IPR006076">
    <property type="entry name" value="FAD-dep_OxRdtase"/>
</dbReference>
<dbReference type="Proteomes" id="UP000832041">
    <property type="component" value="Chromosome"/>
</dbReference>
<dbReference type="RefSeq" id="WP_248593146.1">
    <property type="nucleotide sequence ID" value="NZ_BAABEB010000027.1"/>
</dbReference>
<keyword evidence="4" id="KW-0560">Oxidoreductase</keyword>
<organism evidence="6 7">
    <name type="scientific">Thermobifida alba</name>
    <name type="common">Thermomonospora alba</name>
    <dbReference type="NCBI Taxonomy" id="53522"/>
    <lineage>
        <taxon>Bacteria</taxon>
        <taxon>Bacillati</taxon>
        <taxon>Actinomycetota</taxon>
        <taxon>Actinomycetes</taxon>
        <taxon>Streptosporangiales</taxon>
        <taxon>Nocardiopsidaceae</taxon>
        <taxon>Thermobifida</taxon>
    </lineage>
</organism>
<keyword evidence="7" id="KW-1185">Reference proteome</keyword>
<dbReference type="Pfam" id="PF01266">
    <property type="entry name" value="DAO"/>
    <property type="match status" value="1"/>
</dbReference>
<dbReference type="InterPro" id="IPR036188">
    <property type="entry name" value="FAD/NAD-bd_sf"/>
</dbReference>
<dbReference type="PANTHER" id="PTHR13847:SF286">
    <property type="entry name" value="D-AMINO ACID DEHYDROGENASE"/>
    <property type="match status" value="1"/>
</dbReference>
<dbReference type="Gene3D" id="3.30.9.10">
    <property type="entry name" value="D-Amino Acid Oxidase, subunit A, domain 2"/>
    <property type="match status" value="1"/>
</dbReference>
<comment type="cofactor">
    <cofactor evidence="1">
        <name>FAD</name>
        <dbReference type="ChEBI" id="CHEBI:57692"/>
    </cofactor>
</comment>
<dbReference type="PANTHER" id="PTHR13847">
    <property type="entry name" value="SARCOSINE DEHYDROGENASE-RELATED"/>
    <property type="match status" value="1"/>
</dbReference>
<evidence type="ECO:0000256" key="1">
    <source>
        <dbReference type="ARBA" id="ARBA00001974"/>
    </source>
</evidence>